<name>A0ABM7TZ63_9BURK</name>
<protein>
    <submittedName>
        <fullName evidence="1">Uncharacterized protein</fullName>
    </submittedName>
</protein>
<dbReference type="Proteomes" id="UP001319874">
    <property type="component" value="Chromosome 2"/>
</dbReference>
<accession>A0ABM7TZ63</accession>
<gene>
    <name evidence="1" type="ORF">PTKU64_39450</name>
</gene>
<keyword evidence="2" id="KW-1185">Reference proteome</keyword>
<proteinExistence type="predicted"/>
<dbReference type="EMBL" id="AP024956">
    <property type="protein sequence ID" value="BCZ80270.1"/>
    <property type="molecule type" value="Genomic_DNA"/>
</dbReference>
<evidence type="ECO:0000313" key="1">
    <source>
        <dbReference type="EMBL" id="BCZ80270.1"/>
    </source>
</evidence>
<organism evidence="1 2">
    <name type="scientific">Paraburkholderia terrae</name>
    <dbReference type="NCBI Taxonomy" id="311230"/>
    <lineage>
        <taxon>Bacteria</taxon>
        <taxon>Pseudomonadati</taxon>
        <taxon>Pseudomonadota</taxon>
        <taxon>Betaproteobacteria</taxon>
        <taxon>Burkholderiales</taxon>
        <taxon>Burkholderiaceae</taxon>
        <taxon>Paraburkholderia</taxon>
    </lineage>
</organism>
<sequence length="93" mass="10254">MDTGVLMGMFLSVLDGLSFIVARNVAEHLRQINRPVASTHLLEIVLVVVEFVADRIAYEGGFVGHFHLVEYVGLVSDTGRRLDSGQSIPVMRD</sequence>
<evidence type="ECO:0000313" key="2">
    <source>
        <dbReference type="Proteomes" id="UP001319874"/>
    </source>
</evidence>
<reference evidence="1 2" key="1">
    <citation type="journal article" date="2022" name="Front. Microbiol.">
        <title>Identification and characterization of a novel class of self-sufficient cytochrome P450 hydroxylase involved in cyclohexanecarboxylate degradation in Paraburkholderia terrae strain KU-64.</title>
        <authorList>
            <person name="Yamamoto T."/>
            <person name="Hasegawa Y."/>
            <person name="Iwaki H."/>
        </authorList>
    </citation>
    <scope>NUCLEOTIDE SEQUENCE [LARGE SCALE GENOMIC DNA]</scope>
    <source>
        <strain evidence="1 2">KU-64</strain>
    </source>
</reference>